<sequence length="269" mass="30437">MGRTILKWMILSSLFCYITFVTIWAHGESERHTCNGIEVAITRAGSADTITRNGVLYELSRYPRKIIGCPVKDINTLEVKNYLGRFSNFEEVNCVLRTDGILCVTVTPMIPALRVFDGGKSYYINKDGKRIEAKANFFVDVPIVSGNFTDRFRPHDLLSVVKFITSDPILNKLVGMIEADDADNIILIPRIHGHVINLGDTTRLPEKRRALLAMYRKVMPYKGWEAYDTISLKFEGQVVATRRDKSRLNHGEDNGDDIALEEATLPQLQ</sequence>
<dbReference type="Proteomes" id="UP000306319">
    <property type="component" value="Unassembled WGS sequence"/>
</dbReference>
<proteinExistence type="predicted"/>
<comment type="caution">
    <text evidence="1">The sequence shown here is derived from an EMBL/GenBank/DDBJ whole genome shotgun (WGS) entry which is preliminary data.</text>
</comment>
<evidence type="ECO:0000313" key="1">
    <source>
        <dbReference type="EMBL" id="TGY76796.1"/>
    </source>
</evidence>
<accession>A0AC61RDC1</accession>
<protein>
    <submittedName>
        <fullName evidence="1">Uncharacterized protein</fullName>
    </submittedName>
</protein>
<reference evidence="1" key="1">
    <citation type="submission" date="2019-04" db="EMBL/GenBank/DDBJ databases">
        <title>Microbes associate with the intestines of laboratory mice.</title>
        <authorList>
            <person name="Navarre W."/>
            <person name="Wong E."/>
            <person name="Huang K."/>
            <person name="Tropini C."/>
            <person name="Ng K."/>
            <person name="Yu B."/>
        </authorList>
    </citation>
    <scope>NUCLEOTIDE SEQUENCE</scope>
    <source>
        <strain evidence="1">NM04_E33</strain>
    </source>
</reference>
<keyword evidence="2" id="KW-1185">Reference proteome</keyword>
<organism evidence="1 2">
    <name type="scientific">Lepagella muris</name>
    <dbReference type="NCBI Taxonomy" id="3032870"/>
    <lineage>
        <taxon>Bacteria</taxon>
        <taxon>Pseudomonadati</taxon>
        <taxon>Bacteroidota</taxon>
        <taxon>Bacteroidia</taxon>
        <taxon>Bacteroidales</taxon>
        <taxon>Muribaculaceae</taxon>
        <taxon>Lepagella</taxon>
    </lineage>
</organism>
<name>A0AC61RDC1_9BACT</name>
<gene>
    <name evidence="1" type="ORF">E5331_17370</name>
</gene>
<evidence type="ECO:0000313" key="2">
    <source>
        <dbReference type="Proteomes" id="UP000306319"/>
    </source>
</evidence>
<dbReference type="EMBL" id="SRYB01000036">
    <property type="protein sequence ID" value="TGY76796.1"/>
    <property type="molecule type" value="Genomic_DNA"/>
</dbReference>